<comment type="caution">
    <text evidence="2">The sequence shown here is derived from an EMBL/GenBank/DDBJ whole genome shotgun (WGS) entry which is preliminary data.</text>
</comment>
<evidence type="ECO:0000313" key="2">
    <source>
        <dbReference type="EMBL" id="PSR79502.1"/>
    </source>
</evidence>
<gene>
    <name evidence="2" type="ORF">PHLCEN_2v7027</name>
</gene>
<keyword evidence="1" id="KW-1133">Transmembrane helix</keyword>
<reference evidence="2 3" key="1">
    <citation type="submission" date="2018-02" db="EMBL/GenBank/DDBJ databases">
        <title>Genome sequence of the basidiomycete white-rot fungus Phlebia centrifuga.</title>
        <authorList>
            <person name="Granchi Z."/>
            <person name="Peng M."/>
            <person name="de Vries R.P."/>
            <person name="Hilden K."/>
            <person name="Makela M.R."/>
            <person name="Grigoriev I."/>
            <person name="Riley R."/>
        </authorList>
    </citation>
    <scope>NUCLEOTIDE SEQUENCE [LARGE SCALE GENOMIC DNA]</scope>
    <source>
        <strain evidence="2 3">FBCC195</strain>
    </source>
</reference>
<dbReference type="AlphaFoldDB" id="A0A2R6NXS7"/>
<keyword evidence="3" id="KW-1185">Reference proteome</keyword>
<keyword evidence="1" id="KW-0812">Transmembrane</keyword>
<accession>A0A2R6NXS7</accession>
<protein>
    <submittedName>
        <fullName evidence="2">Uncharacterized protein</fullName>
    </submittedName>
</protein>
<organism evidence="2 3">
    <name type="scientific">Hermanssonia centrifuga</name>
    <dbReference type="NCBI Taxonomy" id="98765"/>
    <lineage>
        <taxon>Eukaryota</taxon>
        <taxon>Fungi</taxon>
        <taxon>Dikarya</taxon>
        <taxon>Basidiomycota</taxon>
        <taxon>Agaricomycotina</taxon>
        <taxon>Agaricomycetes</taxon>
        <taxon>Polyporales</taxon>
        <taxon>Meruliaceae</taxon>
        <taxon>Hermanssonia</taxon>
    </lineage>
</organism>
<feature type="transmembrane region" description="Helical" evidence="1">
    <location>
        <begin position="187"/>
        <end position="208"/>
    </location>
</feature>
<evidence type="ECO:0000256" key="1">
    <source>
        <dbReference type="SAM" id="Phobius"/>
    </source>
</evidence>
<evidence type="ECO:0000313" key="3">
    <source>
        <dbReference type="Proteomes" id="UP000186601"/>
    </source>
</evidence>
<keyword evidence="1" id="KW-0472">Membrane</keyword>
<feature type="transmembrane region" description="Helical" evidence="1">
    <location>
        <begin position="236"/>
        <end position="259"/>
    </location>
</feature>
<proteinExistence type="predicted"/>
<sequence>MGRDESCKLTYTSWSLAEPVQIAPNYHLLKQVLRFLPTSISSMGSMSYSSQLALYADRFHLELALASYSRSSMTFPAVTTPTSPVMKSFNGPPRLPPSLAPRDAATYDPYTANPSFTLRMSLGRLYVSLCFLKLPRMQTQRVARLAAVVLAEKSPFSDYAAVSTASLAAIHLEWGAFSRSLTQQWRIIYGVSGLLLSYVISLLCMPVLRKLTNVYFSAVIIMLKATPSAVDEDVTFLLGVLIIVSSLVAFIASFIYLLLFSAMCSGSVDAAFCWCEHIKKAMEEGKRTKAMDHHNAVFNDSTISGLVGNLE</sequence>
<dbReference type="Proteomes" id="UP000186601">
    <property type="component" value="Unassembled WGS sequence"/>
</dbReference>
<dbReference type="EMBL" id="MLYV02000694">
    <property type="protein sequence ID" value="PSR79502.1"/>
    <property type="molecule type" value="Genomic_DNA"/>
</dbReference>
<name>A0A2R6NXS7_9APHY</name>